<proteinExistence type="predicted"/>
<geneLocation type="plasmid" evidence="2">
    <name>unnamed2</name>
</geneLocation>
<dbReference type="EMBL" id="CP044333">
    <property type="protein sequence ID" value="QGN00105.1"/>
    <property type="molecule type" value="Genomic_DNA"/>
</dbReference>
<evidence type="ECO:0000313" key="3">
    <source>
        <dbReference type="Proteomes" id="UP000422569"/>
    </source>
</evidence>
<feature type="chain" id="PRO_5025384611" evidence="1">
    <location>
        <begin position="24"/>
        <end position="81"/>
    </location>
</feature>
<sequence>MRKYAIVSGTAFAVVMISSSAYAVCDVHKANEDKQAKCVEKCEDSFLERKMHYGSDINQVYADKKACDAACNCPQNTEERK</sequence>
<gene>
    <name evidence="2" type="ORF">F7D14_21240</name>
</gene>
<dbReference type="AlphaFoldDB" id="A0A6B8M7N1"/>
<organism evidence="2 3">
    <name type="scientific">Methylocystis parvus</name>
    <dbReference type="NCBI Taxonomy" id="134"/>
    <lineage>
        <taxon>Bacteria</taxon>
        <taxon>Pseudomonadati</taxon>
        <taxon>Pseudomonadota</taxon>
        <taxon>Alphaproteobacteria</taxon>
        <taxon>Hyphomicrobiales</taxon>
        <taxon>Methylocystaceae</taxon>
        <taxon>Methylocystis</taxon>
    </lineage>
</organism>
<dbReference type="RefSeq" id="WP_016921372.1">
    <property type="nucleotide sequence ID" value="NZ_CP044333.1"/>
</dbReference>
<name>A0A6B8M7N1_9HYPH</name>
<keyword evidence="2" id="KW-0614">Plasmid</keyword>
<accession>A0A6B8M7N1</accession>
<protein>
    <submittedName>
        <fullName evidence="2">Uncharacterized protein</fullName>
    </submittedName>
</protein>
<dbReference type="Proteomes" id="UP000422569">
    <property type="component" value="Plasmid unnamed2"/>
</dbReference>
<evidence type="ECO:0000256" key="1">
    <source>
        <dbReference type="SAM" id="SignalP"/>
    </source>
</evidence>
<keyword evidence="1" id="KW-0732">Signal</keyword>
<reference evidence="2 3" key="1">
    <citation type="submission" date="2019-09" db="EMBL/GenBank/DDBJ databases">
        <title>Isolation and complete genome sequencing of Methylocystis species.</title>
        <authorList>
            <person name="Rumah B.L."/>
            <person name="Stead C.E."/>
            <person name="Stevens B.C."/>
            <person name="Minton N.P."/>
            <person name="Grosse-Honebrink A."/>
            <person name="Zhang Y."/>
        </authorList>
    </citation>
    <scope>NUCLEOTIDE SEQUENCE [LARGE SCALE GENOMIC DNA]</scope>
    <source>
        <strain evidence="2 3">BRCS2</strain>
        <plasmid evidence="2 3">unnamed2</plasmid>
    </source>
</reference>
<feature type="signal peptide" evidence="1">
    <location>
        <begin position="1"/>
        <end position="23"/>
    </location>
</feature>
<keyword evidence="3" id="KW-1185">Reference proteome</keyword>
<evidence type="ECO:0000313" key="2">
    <source>
        <dbReference type="EMBL" id="QGN00105.1"/>
    </source>
</evidence>
<dbReference type="KEGG" id="mpar:F7D14_21240"/>